<evidence type="ECO:0000256" key="8">
    <source>
        <dbReference type="ARBA" id="ARBA00023054"/>
    </source>
</evidence>
<keyword evidence="3 10" id="KW-0396">Initiation factor</keyword>
<keyword evidence="15" id="KW-1185">Reference proteome</keyword>
<keyword evidence="7 10" id="KW-0648">Protein biosynthesis</keyword>
<dbReference type="FunFam" id="3.30.70.330:FF:000235">
    <property type="entry name" value="Eukaryotic translation initiation factor 3 subunit B"/>
    <property type="match status" value="1"/>
</dbReference>
<dbReference type="GO" id="GO:0003743">
    <property type="term" value="F:translation initiation factor activity"/>
    <property type="evidence" value="ECO:0007669"/>
    <property type="project" value="UniProtKB-UniRule"/>
</dbReference>
<dbReference type="SUPFAM" id="SSF54928">
    <property type="entry name" value="RNA-binding domain, RBD"/>
    <property type="match status" value="1"/>
</dbReference>
<proteinExistence type="inferred from homology"/>
<dbReference type="Pfam" id="PF00076">
    <property type="entry name" value="RRM_1"/>
    <property type="match status" value="1"/>
</dbReference>
<evidence type="ECO:0000256" key="5">
    <source>
        <dbReference type="ARBA" id="ARBA00022737"/>
    </source>
</evidence>
<keyword evidence="2 10" id="KW-0963">Cytoplasm</keyword>
<dbReference type="Gene3D" id="2.130.10.10">
    <property type="entry name" value="YVTN repeat-like/Quinoprotein amine dehydrogenase"/>
    <property type="match status" value="1"/>
</dbReference>
<dbReference type="InterPro" id="IPR035979">
    <property type="entry name" value="RBD_domain_sf"/>
</dbReference>
<dbReference type="InterPro" id="IPR013979">
    <property type="entry name" value="TIF_beta_prop-like"/>
</dbReference>
<dbReference type="InterPro" id="IPR034363">
    <property type="entry name" value="eIF3B_RRM"/>
</dbReference>
<dbReference type="GO" id="GO:0016282">
    <property type="term" value="C:eukaryotic 43S preinitiation complex"/>
    <property type="evidence" value="ECO:0007669"/>
    <property type="project" value="UniProtKB-UniRule"/>
</dbReference>
<evidence type="ECO:0000256" key="2">
    <source>
        <dbReference type="ARBA" id="ARBA00022490"/>
    </source>
</evidence>
<evidence type="ECO:0000313" key="14">
    <source>
        <dbReference type="EMBL" id="KAL3399559.1"/>
    </source>
</evidence>
<dbReference type="GO" id="GO:0033290">
    <property type="term" value="C:eukaryotic 48S preinitiation complex"/>
    <property type="evidence" value="ECO:0007669"/>
    <property type="project" value="UniProtKB-UniRule"/>
</dbReference>
<keyword evidence="5" id="KW-0677">Repeat</keyword>
<evidence type="ECO:0000313" key="15">
    <source>
        <dbReference type="Proteomes" id="UP001627154"/>
    </source>
</evidence>
<feature type="compositionally biased region" description="Acidic residues" evidence="12">
    <location>
        <begin position="26"/>
        <end position="38"/>
    </location>
</feature>
<dbReference type="CDD" id="cd12278">
    <property type="entry name" value="RRM_eIF3B"/>
    <property type="match status" value="1"/>
</dbReference>
<dbReference type="PANTHER" id="PTHR14068">
    <property type="entry name" value="EUKARYOTIC TRANSLATION INITIATION FACTOR 3 EIF3 -RELATED"/>
    <property type="match status" value="1"/>
</dbReference>
<evidence type="ECO:0000256" key="11">
    <source>
        <dbReference type="PIRNR" id="PIRNR036424"/>
    </source>
</evidence>
<name>A0ABD2X359_9HYME</name>
<comment type="caution">
    <text evidence="14">The sequence shown here is derived from an EMBL/GenBank/DDBJ whole genome shotgun (WGS) entry which is preliminary data.</text>
</comment>
<dbReference type="SMART" id="SM00360">
    <property type="entry name" value="RRM"/>
    <property type="match status" value="1"/>
</dbReference>
<dbReference type="GO" id="GO:0001732">
    <property type="term" value="P:formation of cytoplasmic translation initiation complex"/>
    <property type="evidence" value="ECO:0007669"/>
    <property type="project" value="UniProtKB-UniRule"/>
</dbReference>
<dbReference type="InterPro" id="IPR012677">
    <property type="entry name" value="Nucleotide-bd_a/b_plait_sf"/>
</dbReference>
<dbReference type="Pfam" id="PF08662">
    <property type="entry name" value="eIF2A"/>
    <property type="match status" value="1"/>
</dbReference>
<evidence type="ECO:0000256" key="1">
    <source>
        <dbReference type="ARBA" id="ARBA00004496"/>
    </source>
</evidence>
<feature type="region of interest" description="Disordered" evidence="12">
    <location>
        <begin position="1"/>
        <end position="38"/>
    </location>
</feature>
<evidence type="ECO:0000256" key="4">
    <source>
        <dbReference type="ARBA" id="ARBA00022574"/>
    </source>
</evidence>
<reference evidence="14 15" key="1">
    <citation type="journal article" date="2024" name="bioRxiv">
        <title>A reference genome for Trichogramma kaykai: A tiny desert-dwelling parasitoid wasp with competing sex-ratio distorters.</title>
        <authorList>
            <person name="Culotta J."/>
            <person name="Lindsey A.R."/>
        </authorList>
    </citation>
    <scope>NUCLEOTIDE SEQUENCE [LARGE SCALE GENOMIC DNA]</scope>
    <source>
        <strain evidence="14 15">KSX58</strain>
    </source>
</reference>
<comment type="function">
    <text evidence="11">Component of the eukaryotic translation initiation factor 3 (eIF-3) complex, which is involved in protein synthesis and, together with other initiation factors, stimulates binding of mRNA and methionyl-tRNAi to the 40S ribosome.</text>
</comment>
<evidence type="ECO:0000256" key="9">
    <source>
        <dbReference type="ARBA" id="ARBA00047068"/>
    </source>
</evidence>
<dbReference type="AlphaFoldDB" id="A0ABD2X359"/>
<dbReference type="GO" id="GO:0003723">
    <property type="term" value="F:RNA binding"/>
    <property type="evidence" value="ECO:0007669"/>
    <property type="project" value="UniProtKB-UniRule"/>
</dbReference>
<dbReference type="HAMAP" id="MF_03001">
    <property type="entry name" value="eIF3b"/>
    <property type="match status" value="1"/>
</dbReference>
<evidence type="ECO:0000256" key="3">
    <source>
        <dbReference type="ARBA" id="ARBA00022540"/>
    </source>
</evidence>
<dbReference type="InterPro" id="IPR000504">
    <property type="entry name" value="RRM_dom"/>
</dbReference>
<evidence type="ECO:0000256" key="12">
    <source>
        <dbReference type="SAM" id="MobiDB-lite"/>
    </source>
</evidence>
<organism evidence="14 15">
    <name type="scientific">Trichogramma kaykai</name>
    <dbReference type="NCBI Taxonomy" id="54128"/>
    <lineage>
        <taxon>Eukaryota</taxon>
        <taxon>Metazoa</taxon>
        <taxon>Ecdysozoa</taxon>
        <taxon>Arthropoda</taxon>
        <taxon>Hexapoda</taxon>
        <taxon>Insecta</taxon>
        <taxon>Pterygota</taxon>
        <taxon>Neoptera</taxon>
        <taxon>Endopterygota</taxon>
        <taxon>Hymenoptera</taxon>
        <taxon>Apocrita</taxon>
        <taxon>Proctotrupomorpha</taxon>
        <taxon>Chalcidoidea</taxon>
        <taxon>Trichogrammatidae</taxon>
        <taxon>Trichogramma</taxon>
    </lineage>
</organism>
<sequence>MAKKSSADKTAAADENVDKSTPKVEEEPDFSDPEDYIDDITDEELLGDMIISKPSETDGHETFIVVDGIPKVEPKRKEKLQSVIEKILSKFGNIINKYYPVNKETEETLGYAFFEFSTPQDALTAVEKGNNYKLDKQHTFKINLLTDFKKFENLSEDWEPPSPQPFKAAADLHSYLLDPDAYDQFCIVSGQPGNTSVQVWQNCQPEPMIVEDRPRWTETWTKWSPLGTYLATFHKLGVALWGGPKFEQQHKFVQRNVECIDFSPCERYLVTYSPRDDSIEKKLSMWDILTGQKKRSFDVKGPSIWPIFKWSHDDKYVACMAENTLCIYETPSFGLLDKKSISTPGIRDFSWSPTDNIIAFWLPENKDVPARVTLMEIPSRNEIRKNNLFNVADCKIFWQKSGDYLCVKVDRFAKKKEKTEQKYTESLQNLQNFQGISYNLEIFHMREKLIPVDSVEIKEPIHAFAWEPIGNKFAIIHGESGAVSVSFYGVRMGNQPAFLKKFEKRSANHLFWSPAGQFIVLAGMTTMSGALEFVDTNDFTSMNLTDHYQTSDIEWDPTGRYVVTSVASWKSNVDNGYWLWTFQGRILKRVNLNQLNQFNWRPRPPTLLTPEQIKDIKKNLKKYSSQFESKDRLRLTRASKELIEKRHQLMKEFEAYRAGRVEQHNNQKKRRLELRQHIDTDELDSDTKNVEEEIVEFFVKEETFIIDN</sequence>
<dbReference type="PROSITE" id="PS50102">
    <property type="entry name" value="RRM"/>
    <property type="match status" value="1"/>
</dbReference>
<protein>
    <recommendedName>
        <fullName evidence="10 11">Eukaryotic translation initiation factor 3 subunit B</fullName>
        <shortName evidence="10 11">eIF3b</shortName>
    </recommendedName>
    <alternativeName>
        <fullName evidence="10">Eukaryotic translation initiation factor 3 subunit 9</fullName>
    </alternativeName>
</protein>
<keyword evidence="6 10" id="KW-0694">RNA-binding</keyword>
<comment type="subcellular location">
    <subcellularLocation>
        <location evidence="1 10 11">Cytoplasm</location>
    </subcellularLocation>
</comment>
<evidence type="ECO:0000256" key="10">
    <source>
        <dbReference type="HAMAP-Rule" id="MF_03001"/>
    </source>
</evidence>
<keyword evidence="8" id="KW-0175">Coiled coil</keyword>
<dbReference type="InterPro" id="IPR011400">
    <property type="entry name" value="EIF3B"/>
</dbReference>
<dbReference type="Gene3D" id="3.30.70.330">
    <property type="match status" value="1"/>
</dbReference>
<feature type="compositionally biased region" description="Basic and acidic residues" evidence="12">
    <location>
        <begin position="16"/>
        <end position="25"/>
    </location>
</feature>
<gene>
    <name evidence="14" type="ORF">TKK_006830</name>
</gene>
<dbReference type="PIRSF" id="PIRSF036424">
    <property type="entry name" value="eIF3b"/>
    <property type="match status" value="1"/>
</dbReference>
<evidence type="ECO:0000256" key="6">
    <source>
        <dbReference type="ARBA" id="ARBA00022884"/>
    </source>
</evidence>
<comment type="similarity">
    <text evidence="10 11">Belongs to the eIF-3 subunit B family.</text>
</comment>
<keyword evidence="4" id="KW-0853">WD repeat</keyword>
<comment type="subunit">
    <text evidence="9">Component of the eukaryotic translation initiation factor 3 (eIF-3) complex. The eIF-3 complex interacts with pix. Interacts with mxt.</text>
</comment>
<evidence type="ECO:0000259" key="13">
    <source>
        <dbReference type="PROSITE" id="PS50102"/>
    </source>
</evidence>
<dbReference type="EMBL" id="JBJJXI010000055">
    <property type="protein sequence ID" value="KAL3399559.1"/>
    <property type="molecule type" value="Genomic_DNA"/>
</dbReference>
<dbReference type="FunFam" id="2.130.10.10:FF:001060">
    <property type="entry name" value="Eukaryotic translation initiation factor 3 subunit B"/>
    <property type="match status" value="1"/>
</dbReference>
<feature type="domain" description="RRM" evidence="13">
    <location>
        <begin position="62"/>
        <end position="147"/>
    </location>
</feature>
<evidence type="ECO:0000256" key="7">
    <source>
        <dbReference type="ARBA" id="ARBA00022917"/>
    </source>
</evidence>
<dbReference type="Proteomes" id="UP001627154">
    <property type="component" value="Unassembled WGS sequence"/>
</dbReference>
<dbReference type="InterPro" id="IPR015943">
    <property type="entry name" value="WD40/YVTN_repeat-like_dom_sf"/>
</dbReference>
<dbReference type="GO" id="GO:0005852">
    <property type="term" value="C:eukaryotic translation initiation factor 3 complex"/>
    <property type="evidence" value="ECO:0007669"/>
    <property type="project" value="UniProtKB-UniRule"/>
</dbReference>
<dbReference type="PANTHER" id="PTHR14068:SF0">
    <property type="entry name" value="EUKARYOTIC TRANSLATION INITIATION FACTOR 3 SUBUNIT B"/>
    <property type="match status" value="1"/>
</dbReference>
<dbReference type="SUPFAM" id="SSF82171">
    <property type="entry name" value="DPP6 N-terminal domain-like"/>
    <property type="match status" value="1"/>
</dbReference>
<accession>A0ABD2X359</accession>
<comment type="function">
    <text evidence="10">RNA-binding component of the eukaryotic translation initiation factor 3 (eIF-3) complex, which is involved in protein synthesis of a specialized repertoire of mRNAs and, together with other initiation factors, stimulates binding of mRNA and methionyl-tRNAi to the 40S ribosome. The eIF-3 complex specifically targets and initiates translation of a subset of mRNAs involved in cell proliferation.</text>
</comment>